<dbReference type="KEGG" id="tak:Tharo_0597"/>
<reference evidence="2 3" key="1">
    <citation type="submission" date="2018-03" db="EMBL/GenBank/DDBJ databases">
        <title>Complete genome sequence of Thauera aromatica, a model organism for studying aromatic compound degradation under denitrifying conditions.</title>
        <authorList>
            <person name="Lo H.-Y."/>
            <person name="Goris T."/>
            <person name="Boll M."/>
            <person name="Mueller J.A."/>
        </authorList>
    </citation>
    <scope>NUCLEOTIDE SEQUENCE [LARGE SCALE GENOMIC DNA]</scope>
    <source>
        <strain evidence="2 3">K172</strain>
    </source>
</reference>
<accession>A0A2R4BJP8</accession>
<dbReference type="RefSeq" id="WP_107219951.1">
    <property type="nucleotide sequence ID" value="NZ_CP028339.1"/>
</dbReference>
<evidence type="ECO:0000313" key="2">
    <source>
        <dbReference type="EMBL" id="AVR87540.1"/>
    </source>
</evidence>
<protein>
    <submittedName>
        <fullName evidence="2">Uncharacterized protein</fullName>
    </submittedName>
</protein>
<name>A0A2R4BJP8_THAAR</name>
<dbReference type="EMBL" id="CP028339">
    <property type="protein sequence ID" value="AVR87540.1"/>
    <property type="molecule type" value="Genomic_DNA"/>
</dbReference>
<keyword evidence="1" id="KW-1133">Transmembrane helix</keyword>
<keyword evidence="3" id="KW-1185">Reference proteome</keyword>
<dbReference type="Proteomes" id="UP000241885">
    <property type="component" value="Chromosome"/>
</dbReference>
<feature type="transmembrane region" description="Helical" evidence="1">
    <location>
        <begin position="12"/>
        <end position="31"/>
    </location>
</feature>
<evidence type="ECO:0000313" key="3">
    <source>
        <dbReference type="Proteomes" id="UP000241885"/>
    </source>
</evidence>
<keyword evidence="1" id="KW-0812">Transmembrane</keyword>
<evidence type="ECO:0000256" key="1">
    <source>
        <dbReference type="SAM" id="Phobius"/>
    </source>
</evidence>
<proteinExistence type="predicted"/>
<organism evidence="2 3">
    <name type="scientific">Thauera aromatica K172</name>
    <dbReference type="NCBI Taxonomy" id="44139"/>
    <lineage>
        <taxon>Bacteria</taxon>
        <taxon>Pseudomonadati</taxon>
        <taxon>Pseudomonadota</taxon>
        <taxon>Betaproteobacteria</taxon>
        <taxon>Rhodocyclales</taxon>
        <taxon>Zoogloeaceae</taxon>
        <taxon>Thauera</taxon>
    </lineage>
</organism>
<gene>
    <name evidence="2" type="ORF">Tharo_0597</name>
</gene>
<sequence>MIPEIDFSLLGAAAVGAIAGAAITAIVLFVLHRRRLKAERSQEHIDRPICLYSTTDPLGAGIVRASRRRQ</sequence>
<dbReference type="AlphaFoldDB" id="A0A2R4BJP8"/>
<keyword evidence="1" id="KW-0472">Membrane</keyword>